<dbReference type="HAMAP" id="MF_00972">
    <property type="entry name" value="tRNA_aden_deaminase"/>
    <property type="match status" value="1"/>
</dbReference>
<dbReference type="AlphaFoldDB" id="A0A0W0W3G0"/>
<keyword evidence="5 8" id="KW-0378">Hydrolase</keyword>
<comment type="subunit">
    <text evidence="2 8">Homodimer.</text>
</comment>
<dbReference type="Proteomes" id="UP000054761">
    <property type="component" value="Unassembled WGS sequence"/>
</dbReference>
<comment type="function">
    <text evidence="8">Catalyzes the deamination of adenosine to inosine at the wobble position 34 of tRNA(Arg2).</text>
</comment>
<dbReference type="NCBIfam" id="NF008113">
    <property type="entry name" value="PRK10860.1"/>
    <property type="match status" value="1"/>
</dbReference>
<dbReference type="FunFam" id="3.40.140.10:FF:000005">
    <property type="entry name" value="tRNA-specific adenosine deaminase"/>
    <property type="match status" value="1"/>
</dbReference>
<dbReference type="PANTHER" id="PTHR11079:SF202">
    <property type="entry name" value="TRNA-SPECIFIC ADENOSINE DEAMINASE"/>
    <property type="match status" value="1"/>
</dbReference>
<dbReference type="PATRIC" id="fig|454.4.peg.1169"/>
<feature type="domain" description="CMP/dCMP-type deaminase" evidence="9">
    <location>
        <begin position="17"/>
        <end position="164"/>
    </location>
</feature>
<evidence type="ECO:0000313" key="11">
    <source>
        <dbReference type="Proteomes" id="UP000054761"/>
    </source>
</evidence>
<comment type="caution">
    <text evidence="10">The sequence shown here is derived from an EMBL/GenBank/DDBJ whole genome shotgun (WGS) entry which is preliminary data.</text>
</comment>
<evidence type="ECO:0000256" key="4">
    <source>
        <dbReference type="ARBA" id="ARBA00022723"/>
    </source>
</evidence>
<dbReference type="EC" id="3.5.4.33" evidence="8"/>
<evidence type="ECO:0000256" key="2">
    <source>
        <dbReference type="ARBA" id="ARBA00011738"/>
    </source>
</evidence>
<evidence type="ECO:0000256" key="8">
    <source>
        <dbReference type="HAMAP-Rule" id="MF_00972"/>
    </source>
</evidence>
<name>A0A0W0W3G0_9GAMM</name>
<keyword evidence="3 8" id="KW-0819">tRNA processing</keyword>
<feature type="binding site" evidence="8">
    <location>
        <position position="102"/>
    </location>
    <ligand>
        <name>Zn(2+)</name>
        <dbReference type="ChEBI" id="CHEBI:29105"/>
        <note>catalytic</note>
    </ligand>
</feature>
<dbReference type="PROSITE" id="PS51747">
    <property type="entry name" value="CYT_DCMP_DEAMINASES_2"/>
    <property type="match status" value="1"/>
</dbReference>
<dbReference type="InterPro" id="IPR016192">
    <property type="entry name" value="APOBEC/CMP_deaminase_Zn-bd"/>
</dbReference>
<dbReference type="GO" id="GO:0052717">
    <property type="term" value="F:tRNA-specific adenosine-34 deaminase activity"/>
    <property type="evidence" value="ECO:0007669"/>
    <property type="project" value="UniProtKB-UniRule"/>
</dbReference>
<feature type="binding site" evidence="8">
    <location>
        <position position="99"/>
    </location>
    <ligand>
        <name>Zn(2+)</name>
        <dbReference type="ChEBI" id="CHEBI:29105"/>
        <note>catalytic</note>
    </ligand>
</feature>
<keyword evidence="11" id="KW-1185">Reference proteome</keyword>
<comment type="cofactor">
    <cofactor evidence="8">
        <name>Zn(2+)</name>
        <dbReference type="ChEBI" id="CHEBI:29105"/>
    </cofactor>
    <text evidence="8">Binds 1 zinc ion per subunit.</text>
</comment>
<dbReference type="PROSITE" id="PS00903">
    <property type="entry name" value="CYT_DCMP_DEAMINASES_1"/>
    <property type="match status" value="1"/>
</dbReference>
<dbReference type="Pfam" id="PF00383">
    <property type="entry name" value="dCMP_cyt_deam_1"/>
    <property type="match status" value="1"/>
</dbReference>
<dbReference type="Gene3D" id="3.40.140.10">
    <property type="entry name" value="Cytidine Deaminase, domain 2"/>
    <property type="match status" value="1"/>
</dbReference>
<dbReference type="PANTHER" id="PTHR11079">
    <property type="entry name" value="CYTOSINE DEAMINASE FAMILY MEMBER"/>
    <property type="match status" value="1"/>
</dbReference>
<evidence type="ECO:0000256" key="7">
    <source>
        <dbReference type="ARBA" id="ARBA00048045"/>
    </source>
</evidence>
<organism evidence="10 11">
    <name type="scientific">Legionella israelensis</name>
    <dbReference type="NCBI Taxonomy" id="454"/>
    <lineage>
        <taxon>Bacteria</taxon>
        <taxon>Pseudomonadati</taxon>
        <taxon>Pseudomonadota</taxon>
        <taxon>Gammaproteobacteria</taxon>
        <taxon>Legionellales</taxon>
        <taxon>Legionellaceae</taxon>
        <taxon>Legionella</taxon>
    </lineage>
</organism>
<dbReference type="CDD" id="cd01285">
    <property type="entry name" value="nucleoside_deaminase"/>
    <property type="match status" value="1"/>
</dbReference>
<evidence type="ECO:0000313" key="10">
    <source>
        <dbReference type="EMBL" id="KTD26879.1"/>
    </source>
</evidence>
<proteinExistence type="inferred from homology"/>
<comment type="catalytic activity">
    <reaction evidence="7 8">
        <text>adenosine(34) in tRNA + H2O + H(+) = inosine(34) in tRNA + NH4(+)</text>
        <dbReference type="Rhea" id="RHEA:43168"/>
        <dbReference type="Rhea" id="RHEA-COMP:10373"/>
        <dbReference type="Rhea" id="RHEA-COMP:10374"/>
        <dbReference type="ChEBI" id="CHEBI:15377"/>
        <dbReference type="ChEBI" id="CHEBI:15378"/>
        <dbReference type="ChEBI" id="CHEBI:28938"/>
        <dbReference type="ChEBI" id="CHEBI:74411"/>
        <dbReference type="ChEBI" id="CHEBI:82852"/>
        <dbReference type="EC" id="3.5.4.33"/>
    </reaction>
</comment>
<evidence type="ECO:0000256" key="5">
    <source>
        <dbReference type="ARBA" id="ARBA00022801"/>
    </source>
</evidence>
<gene>
    <name evidence="8 10" type="primary">tadA</name>
    <name evidence="10" type="ORF">Lisr_1090</name>
</gene>
<evidence type="ECO:0000256" key="6">
    <source>
        <dbReference type="ARBA" id="ARBA00022833"/>
    </source>
</evidence>
<protein>
    <recommendedName>
        <fullName evidence="8">tRNA-specific adenosine deaminase</fullName>
        <ecNumber evidence="8">3.5.4.33</ecNumber>
    </recommendedName>
</protein>
<dbReference type="SUPFAM" id="SSF53927">
    <property type="entry name" value="Cytidine deaminase-like"/>
    <property type="match status" value="1"/>
</dbReference>
<evidence type="ECO:0000256" key="1">
    <source>
        <dbReference type="ARBA" id="ARBA00010669"/>
    </source>
</evidence>
<evidence type="ECO:0000259" key="9">
    <source>
        <dbReference type="PROSITE" id="PS51747"/>
    </source>
</evidence>
<dbReference type="EMBL" id="LNYH01000052">
    <property type="protein sequence ID" value="KTD26879.1"/>
    <property type="molecule type" value="Genomic_DNA"/>
</dbReference>
<dbReference type="STRING" id="454.Lisr_1090"/>
<evidence type="ECO:0000256" key="3">
    <source>
        <dbReference type="ARBA" id="ARBA00022694"/>
    </source>
</evidence>
<keyword evidence="6 8" id="KW-0862">Zinc</keyword>
<reference evidence="10 11" key="1">
    <citation type="submission" date="2015-11" db="EMBL/GenBank/DDBJ databases">
        <title>Genomic analysis of 38 Legionella species identifies large and diverse effector repertoires.</title>
        <authorList>
            <person name="Burstein D."/>
            <person name="Amaro F."/>
            <person name="Zusman T."/>
            <person name="Lifshitz Z."/>
            <person name="Cohen O."/>
            <person name="Gilbert J.A."/>
            <person name="Pupko T."/>
            <person name="Shuman H.A."/>
            <person name="Segal G."/>
        </authorList>
    </citation>
    <scope>NUCLEOTIDE SEQUENCE [LARGE SCALE GENOMIC DNA]</scope>
    <source>
        <strain evidence="10 11">Bercovier 4</strain>
    </source>
</reference>
<feature type="active site" description="Proton donor" evidence="8">
    <location>
        <position position="71"/>
    </location>
</feature>
<sequence length="165" mass="18751">MNNPFFDGVYEEYFDKMSDRYWMKQAYELALKAQRQNEVPVGAVLVDENHRLLGQGYNTVLKHHDPTAHAEIIAVREAARSLGNYRLLNTTLYVTLEPCPMCAGALVQARIKRLVFATRDFKTGAAGSIFNLAHNLLLNHRIQIDEGPMQYECASLLTDFFAVRS</sequence>
<keyword evidence="4 8" id="KW-0479">Metal-binding</keyword>
<dbReference type="GO" id="GO:0008270">
    <property type="term" value="F:zinc ion binding"/>
    <property type="evidence" value="ECO:0007669"/>
    <property type="project" value="UniProtKB-UniRule"/>
</dbReference>
<dbReference type="InterPro" id="IPR002125">
    <property type="entry name" value="CMP_dCMP_dom"/>
</dbReference>
<dbReference type="InterPro" id="IPR028883">
    <property type="entry name" value="tRNA_aden_deaminase"/>
</dbReference>
<comment type="similarity">
    <text evidence="1">Belongs to the cytidine and deoxycytidylate deaminase family. ADAT2 subfamily.</text>
</comment>
<dbReference type="InterPro" id="IPR016193">
    <property type="entry name" value="Cytidine_deaminase-like"/>
</dbReference>
<accession>A0A0W0W3G0</accession>
<feature type="binding site" evidence="8">
    <location>
        <position position="69"/>
    </location>
    <ligand>
        <name>Zn(2+)</name>
        <dbReference type="ChEBI" id="CHEBI:29105"/>
        <note>catalytic</note>
    </ligand>
</feature>
<dbReference type="GO" id="GO:0002100">
    <property type="term" value="P:tRNA wobble adenosine to inosine editing"/>
    <property type="evidence" value="ECO:0007669"/>
    <property type="project" value="UniProtKB-UniRule"/>
</dbReference>